<dbReference type="InterPro" id="IPR017896">
    <property type="entry name" value="4Fe4S_Fe-S-bd"/>
</dbReference>
<dbReference type="Pfam" id="PF03773">
    <property type="entry name" value="ArsP_1"/>
    <property type="match status" value="1"/>
</dbReference>
<feature type="transmembrane region" description="Helical" evidence="7">
    <location>
        <begin position="80"/>
        <end position="99"/>
    </location>
</feature>
<comment type="caution">
    <text evidence="9">The sequence shown here is derived from an EMBL/GenBank/DDBJ whole genome shotgun (WGS) entry which is preliminary data.</text>
</comment>
<keyword evidence="6 7" id="KW-0472">Membrane</keyword>
<reference evidence="9" key="1">
    <citation type="submission" date="2019-08" db="EMBL/GenBank/DDBJ databases">
        <authorList>
            <person name="Kucharzyk K."/>
            <person name="Murdoch R.W."/>
            <person name="Higgins S."/>
            <person name="Loffler F."/>
        </authorList>
    </citation>
    <scope>NUCLEOTIDE SEQUENCE</scope>
</reference>
<gene>
    <name evidence="9" type="ORF">SDC9_112300</name>
</gene>
<dbReference type="GO" id="GO:0005886">
    <property type="term" value="C:plasma membrane"/>
    <property type="evidence" value="ECO:0007669"/>
    <property type="project" value="UniProtKB-SubCell"/>
</dbReference>
<organism evidence="9">
    <name type="scientific">bioreactor metagenome</name>
    <dbReference type="NCBI Taxonomy" id="1076179"/>
    <lineage>
        <taxon>unclassified sequences</taxon>
        <taxon>metagenomes</taxon>
        <taxon>ecological metagenomes</taxon>
    </lineage>
</organism>
<keyword evidence="4 7" id="KW-0812">Transmembrane</keyword>
<sequence length="243" mass="27084">MKVINRVKENLLIVFIAIAYIALFLIKPNMGIASIKNSLYYIKEMIMIMPVIFVLTALLDLWVPKEKIIKYLGKEAKAKGVVLSLALGSISAGPIYAAFPLCVMLHKKGASVRNLVIILSAWAVIKVPMLLNELKFLGLEFMAVRWVLTVVAIVAFSWITEKIVKDDDLPQLRANHSGPAINRSACMGCALCIKSYPELFEIQNKKASLKAIRGEIDREKLMKAVDSCPVKAISFSANEYEER</sequence>
<feature type="transmembrane region" description="Helical" evidence="7">
    <location>
        <begin position="111"/>
        <end position="131"/>
    </location>
</feature>
<evidence type="ECO:0000259" key="8">
    <source>
        <dbReference type="PROSITE" id="PS51379"/>
    </source>
</evidence>
<keyword evidence="5 7" id="KW-1133">Transmembrane helix</keyword>
<protein>
    <recommendedName>
        <fullName evidence="8">4Fe-4S ferredoxin-type domain-containing protein</fullName>
    </recommendedName>
</protein>
<dbReference type="AlphaFoldDB" id="A0A645BUD1"/>
<proteinExistence type="inferred from homology"/>
<comment type="similarity">
    <text evidence="2">Belongs to the UPF0718 family.</text>
</comment>
<dbReference type="InterPro" id="IPR005524">
    <property type="entry name" value="DUF318"/>
</dbReference>
<evidence type="ECO:0000256" key="5">
    <source>
        <dbReference type="ARBA" id="ARBA00022989"/>
    </source>
</evidence>
<feature type="transmembrane region" description="Helical" evidence="7">
    <location>
        <begin position="38"/>
        <end position="59"/>
    </location>
</feature>
<comment type="subcellular location">
    <subcellularLocation>
        <location evidence="1">Cell membrane</location>
        <topology evidence="1">Multi-pass membrane protein</topology>
    </subcellularLocation>
</comment>
<accession>A0A645BUD1</accession>
<dbReference type="Pfam" id="PF13370">
    <property type="entry name" value="Fer4_13"/>
    <property type="match status" value="1"/>
</dbReference>
<evidence type="ECO:0000256" key="2">
    <source>
        <dbReference type="ARBA" id="ARBA00006386"/>
    </source>
</evidence>
<evidence type="ECO:0000256" key="6">
    <source>
        <dbReference type="ARBA" id="ARBA00023136"/>
    </source>
</evidence>
<feature type="transmembrane region" description="Helical" evidence="7">
    <location>
        <begin position="143"/>
        <end position="160"/>
    </location>
</feature>
<evidence type="ECO:0000256" key="1">
    <source>
        <dbReference type="ARBA" id="ARBA00004651"/>
    </source>
</evidence>
<dbReference type="SUPFAM" id="SSF54862">
    <property type="entry name" value="4Fe-4S ferredoxins"/>
    <property type="match status" value="1"/>
</dbReference>
<feature type="transmembrane region" description="Helical" evidence="7">
    <location>
        <begin position="7"/>
        <end position="26"/>
    </location>
</feature>
<evidence type="ECO:0000256" key="4">
    <source>
        <dbReference type="ARBA" id="ARBA00022692"/>
    </source>
</evidence>
<dbReference type="Gene3D" id="3.30.70.20">
    <property type="match status" value="1"/>
</dbReference>
<keyword evidence="3" id="KW-1003">Cell membrane</keyword>
<feature type="domain" description="4Fe-4S ferredoxin-type" evidence="8">
    <location>
        <begin position="177"/>
        <end position="205"/>
    </location>
</feature>
<dbReference type="PROSITE" id="PS51379">
    <property type="entry name" value="4FE4S_FER_2"/>
    <property type="match status" value="1"/>
</dbReference>
<evidence type="ECO:0000256" key="3">
    <source>
        <dbReference type="ARBA" id="ARBA00022475"/>
    </source>
</evidence>
<evidence type="ECO:0000313" key="9">
    <source>
        <dbReference type="EMBL" id="MPM65404.1"/>
    </source>
</evidence>
<dbReference type="EMBL" id="VSSQ01020497">
    <property type="protein sequence ID" value="MPM65404.1"/>
    <property type="molecule type" value="Genomic_DNA"/>
</dbReference>
<evidence type="ECO:0000256" key="7">
    <source>
        <dbReference type="SAM" id="Phobius"/>
    </source>
</evidence>
<name>A0A645BUD1_9ZZZZ</name>